<dbReference type="GO" id="GO:0016757">
    <property type="term" value="F:glycosyltransferase activity"/>
    <property type="evidence" value="ECO:0007669"/>
    <property type="project" value="UniProtKB-KW"/>
</dbReference>
<dbReference type="InterPro" id="IPR029044">
    <property type="entry name" value="Nucleotide-diphossugar_trans"/>
</dbReference>
<name>A0A6M8F8C9_9GAMM</name>
<dbReference type="Proteomes" id="UP000501379">
    <property type="component" value="Chromosome"/>
</dbReference>
<dbReference type="Gene3D" id="3.90.550.10">
    <property type="entry name" value="Spore Coat Polysaccharide Biosynthesis Protein SpsA, Chain A"/>
    <property type="match status" value="1"/>
</dbReference>
<dbReference type="SUPFAM" id="SSF53448">
    <property type="entry name" value="Nucleotide-diphospho-sugar transferases"/>
    <property type="match status" value="1"/>
</dbReference>
<evidence type="ECO:0000259" key="4">
    <source>
        <dbReference type="Pfam" id="PF00535"/>
    </source>
</evidence>
<evidence type="ECO:0000256" key="3">
    <source>
        <dbReference type="ARBA" id="ARBA00022679"/>
    </source>
</evidence>
<keyword evidence="6" id="KW-1185">Reference proteome</keyword>
<proteinExistence type="inferred from homology"/>
<dbReference type="AlphaFoldDB" id="A0A6M8F8C9"/>
<reference evidence="5" key="1">
    <citation type="submission" date="2020-07" db="EMBL/GenBank/DDBJ databases">
        <title>Nitrate ammonifying Pseudomonas campi sp. nov. isolated from German agricultural grassland.</title>
        <authorList>
            <person name="Timsy T."/>
            <person name="Ulrich A."/>
            <person name="Spanner T."/>
            <person name="Foesel B."/>
            <person name="Kolb S."/>
            <person name="Horn M.A."/>
            <person name="Behrendt U."/>
        </authorList>
    </citation>
    <scope>NUCLEOTIDE SEQUENCE</scope>
    <source>
        <strain evidence="5">S1-A32-2</strain>
    </source>
</reference>
<evidence type="ECO:0000313" key="6">
    <source>
        <dbReference type="Proteomes" id="UP000501379"/>
    </source>
</evidence>
<accession>A0A6M8F8C9</accession>
<dbReference type="InterPro" id="IPR001173">
    <property type="entry name" value="Glyco_trans_2-like"/>
</dbReference>
<dbReference type="Pfam" id="PF00535">
    <property type="entry name" value="Glycos_transf_2"/>
    <property type="match status" value="1"/>
</dbReference>
<keyword evidence="3" id="KW-0808">Transferase</keyword>
<comment type="similarity">
    <text evidence="1">Belongs to the glycosyltransferase 2 family.</text>
</comment>
<dbReference type="PANTHER" id="PTHR43685:SF5">
    <property type="entry name" value="GLYCOSYLTRANSFERASE EPSE-RELATED"/>
    <property type="match status" value="1"/>
</dbReference>
<dbReference type="RefSeq" id="WP_173210545.1">
    <property type="nucleotide sequence ID" value="NZ_CP053697.2"/>
</dbReference>
<protein>
    <submittedName>
        <fullName evidence="5">Glycosyltransferase family 2 protein</fullName>
    </submittedName>
</protein>
<organism evidence="5 6">
    <name type="scientific">Aquipseudomonas campi</name>
    <dbReference type="NCBI Taxonomy" id="2731681"/>
    <lineage>
        <taxon>Bacteria</taxon>
        <taxon>Pseudomonadati</taxon>
        <taxon>Pseudomonadota</taxon>
        <taxon>Gammaproteobacteria</taxon>
        <taxon>Pseudomonadales</taxon>
        <taxon>Pseudomonadaceae</taxon>
        <taxon>Aquipseudomonas</taxon>
    </lineage>
</organism>
<dbReference type="PANTHER" id="PTHR43685">
    <property type="entry name" value="GLYCOSYLTRANSFERASE"/>
    <property type="match status" value="1"/>
</dbReference>
<evidence type="ECO:0000256" key="1">
    <source>
        <dbReference type="ARBA" id="ARBA00006739"/>
    </source>
</evidence>
<sequence length="322" mass="36197">MYVSVESPPREIAKSACIEPRVAILLATYNGERYLLDQLDSLLAQTHRNWVLYVSDDGSSDTTLSILEQYRTRMEDRLHIRPGPRQGFAANFLSMLAADDITADYFAFCDQDDLWHSDKLERAIVWLQQQAPEYPALYCSRTRLVSSTGVPRGLSPLFCKPPSFRNALVQSIAGGNTMVFNAALKTLVSHAGDQPIVSHDWWLYILTSGSSGVVNYDTIPSIDYRQHSTNLVGSNNSLRSRIKRLKSVMSGNFLKWNEINLNAIEACKHLLSDENRRVLESFARARHANMPSRVIGILHSGVHRQGRLENLALIAATLLRKV</sequence>
<evidence type="ECO:0000313" key="5">
    <source>
        <dbReference type="EMBL" id="QKE65044.1"/>
    </source>
</evidence>
<dbReference type="KEGG" id="pcam:HNE05_17355"/>
<gene>
    <name evidence="5" type="ORF">HNE05_17355</name>
</gene>
<evidence type="ECO:0000256" key="2">
    <source>
        <dbReference type="ARBA" id="ARBA00022676"/>
    </source>
</evidence>
<dbReference type="InterPro" id="IPR050834">
    <property type="entry name" value="Glycosyltransf_2"/>
</dbReference>
<keyword evidence="2" id="KW-0328">Glycosyltransferase</keyword>
<dbReference type="CDD" id="cd04196">
    <property type="entry name" value="GT_2_like_d"/>
    <property type="match status" value="1"/>
</dbReference>
<feature type="domain" description="Glycosyltransferase 2-like" evidence="4">
    <location>
        <begin position="24"/>
        <end position="129"/>
    </location>
</feature>
<dbReference type="EMBL" id="CP053697">
    <property type="protein sequence ID" value="QKE65044.1"/>
    <property type="molecule type" value="Genomic_DNA"/>
</dbReference>